<proteinExistence type="predicted"/>
<organism evidence="2 3">
    <name type="scientific">Hoeflea poritis</name>
    <dbReference type="NCBI Taxonomy" id="2993659"/>
    <lineage>
        <taxon>Bacteria</taxon>
        <taxon>Pseudomonadati</taxon>
        <taxon>Pseudomonadota</taxon>
        <taxon>Alphaproteobacteria</taxon>
        <taxon>Hyphomicrobiales</taxon>
        <taxon>Rhizobiaceae</taxon>
        <taxon>Hoeflea</taxon>
    </lineage>
</organism>
<keyword evidence="3" id="KW-1185">Reference proteome</keyword>
<dbReference type="SUPFAM" id="SSF46894">
    <property type="entry name" value="C-terminal effector domain of the bipartite response regulators"/>
    <property type="match status" value="1"/>
</dbReference>
<dbReference type="RefSeq" id="WP_271091421.1">
    <property type="nucleotide sequence ID" value="NZ_JAPJZH010000014.1"/>
</dbReference>
<evidence type="ECO:0000313" key="2">
    <source>
        <dbReference type="EMBL" id="MDA4847582.1"/>
    </source>
</evidence>
<evidence type="ECO:0000259" key="1">
    <source>
        <dbReference type="Pfam" id="PF00561"/>
    </source>
</evidence>
<dbReference type="Proteomes" id="UP001148313">
    <property type="component" value="Unassembled WGS sequence"/>
</dbReference>
<dbReference type="PANTHER" id="PTHR43433:SF5">
    <property type="entry name" value="AB HYDROLASE-1 DOMAIN-CONTAINING PROTEIN"/>
    <property type="match status" value="1"/>
</dbReference>
<dbReference type="PANTHER" id="PTHR43433">
    <property type="entry name" value="HYDROLASE, ALPHA/BETA FOLD FAMILY PROTEIN"/>
    <property type="match status" value="1"/>
</dbReference>
<accession>A0ABT4VU66</accession>
<dbReference type="Pfam" id="PF00561">
    <property type="entry name" value="Abhydrolase_1"/>
    <property type="match status" value="1"/>
</dbReference>
<reference evidence="2" key="1">
    <citation type="submission" date="2022-11" db="EMBL/GenBank/DDBJ databases">
        <title>Hoeflea poritis sp. nov., isolated from scleractinian coral Porites lutea.</title>
        <authorList>
            <person name="Zhang G."/>
            <person name="Wei Q."/>
            <person name="Cai L."/>
        </authorList>
    </citation>
    <scope>NUCLEOTIDE SEQUENCE</scope>
    <source>
        <strain evidence="2">E7-10</strain>
    </source>
</reference>
<comment type="caution">
    <text evidence="2">The sequence shown here is derived from an EMBL/GenBank/DDBJ whole genome shotgun (WGS) entry which is preliminary data.</text>
</comment>
<evidence type="ECO:0000313" key="3">
    <source>
        <dbReference type="Proteomes" id="UP001148313"/>
    </source>
</evidence>
<dbReference type="Gene3D" id="3.40.50.1820">
    <property type="entry name" value="alpha/beta hydrolase"/>
    <property type="match status" value="1"/>
</dbReference>
<dbReference type="SUPFAM" id="SSF53474">
    <property type="entry name" value="alpha/beta-Hydrolases"/>
    <property type="match status" value="1"/>
</dbReference>
<dbReference type="InterPro" id="IPR029058">
    <property type="entry name" value="AB_hydrolase_fold"/>
</dbReference>
<protein>
    <recommendedName>
        <fullName evidence="1">AB hydrolase-1 domain-containing protein</fullName>
    </recommendedName>
</protein>
<dbReference type="InterPro" id="IPR016032">
    <property type="entry name" value="Sig_transdc_resp-reg_C-effctor"/>
</dbReference>
<name>A0ABT4VU66_9HYPH</name>
<dbReference type="InterPro" id="IPR000073">
    <property type="entry name" value="AB_hydrolase_1"/>
</dbReference>
<gene>
    <name evidence="2" type="ORF">OOZ53_19630</name>
</gene>
<feature type="domain" description="AB hydrolase-1" evidence="1">
    <location>
        <begin position="258"/>
        <end position="493"/>
    </location>
</feature>
<dbReference type="InterPro" id="IPR050471">
    <property type="entry name" value="AB_hydrolase"/>
</dbReference>
<sequence length="501" mass="54709">MATSLAAGFGDRTGPDSPHLVEANLNAREYRQILERVDLPGGVYDRAGSLIYVDPDASEELPARLERDQPAGFHTTASGATALMIHDLGDRMRPGGPGHPAARYVALCIDKPTFERLVARVWPSLSLTAAEFRLVASLLAGRSLRETAESDGLSYNTKRKQLLSITSKAGLSGQTDITRIAGFALTDYLLDRLAMPAPEKSDVTFFKDSYGAALRVHDVTVGSQDRLRVFELGPPDGRPCLLYHPMLFPVLPLKGQLQALDTHGVRLLIPVRPWYCGSERKGSQVPPAAQLVAQMADDTATMLQLFGLGPVPVISTVFGAIWASALAQRTPEMVSRLIFASAPTPHDENTATRSFVHAMLPIVRESPLIAEAFVRLHARILTSSRLAELGFLRTYRSSTADTATLGRLLPEGWIQRCVREVLTYSGSGVANELRANALDWTSALASVDAEMVFVHGDEDLMSPVAAIEHLVRRLPQARLDLVENAGQLFYLDRFERILQAV</sequence>
<dbReference type="EMBL" id="JAPJZH010000014">
    <property type="protein sequence ID" value="MDA4847582.1"/>
    <property type="molecule type" value="Genomic_DNA"/>
</dbReference>